<feature type="domain" description="GPCR family 3 nine cysteines" evidence="2">
    <location>
        <begin position="58"/>
        <end position="101"/>
    </location>
</feature>
<sequence>MNQIENLQAEYDIFQIWNFPNGFGLKVKIGEYSPYFPHGQQLHLYEDVIEWATGSRQMPSSVCSADCGPGYRKFLQEGIAACCFDCIPCPENEVSNETSECLLLR</sequence>
<dbReference type="InterPro" id="IPR028082">
    <property type="entry name" value="Peripla_BP_I"/>
</dbReference>
<dbReference type="InterPro" id="IPR011500">
    <property type="entry name" value="GPCR_3_9-Cys_dom"/>
</dbReference>
<organism evidence="3 4">
    <name type="scientific">Peromyscus maniculatus bairdii</name>
    <name type="common">Prairie deer mouse</name>
    <dbReference type="NCBI Taxonomy" id="230844"/>
    <lineage>
        <taxon>Eukaryota</taxon>
        <taxon>Metazoa</taxon>
        <taxon>Chordata</taxon>
        <taxon>Craniata</taxon>
        <taxon>Vertebrata</taxon>
        <taxon>Euteleostomi</taxon>
        <taxon>Mammalia</taxon>
        <taxon>Eutheria</taxon>
        <taxon>Euarchontoglires</taxon>
        <taxon>Glires</taxon>
        <taxon>Rodentia</taxon>
        <taxon>Myomorpha</taxon>
        <taxon>Muroidea</taxon>
        <taxon>Cricetidae</taxon>
        <taxon>Neotominae</taxon>
        <taxon>Peromyscus</taxon>
    </lineage>
</organism>
<dbReference type="InterPro" id="IPR038550">
    <property type="entry name" value="GPCR_3_9-Cys_sf"/>
</dbReference>
<keyword evidence="1" id="KW-0732">Signal</keyword>
<dbReference type="Gene3D" id="3.40.50.2300">
    <property type="match status" value="1"/>
</dbReference>
<dbReference type="SUPFAM" id="SSF53822">
    <property type="entry name" value="Periplasmic binding protein-like I"/>
    <property type="match status" value="1"/>
</dbReference>
<proteinExistence type="predicted"/>
<dbReference type="Pfam" id="PF07562">
    <property type="entry name" value="NCD3G"/>
    <property type="match status" value="1"/>
</dbReference>
<reference evidence="3" key="2">
    <citation type="submission" date="2025-08" db="UniProtKB">
        <authorList>
            <consortium name="Ensembl"/>
        </authorList>
    </citation>
    <scope>IDENTIFICATION</scope>
</reference>
<dbReference type="Proteomes" id="UP000694547">
    <property type="component" value="Unassembled WGS sequence"/>
</dbReference>
<dbReference type="PANTHER" id="PTHR24061:SF545">
    <property type="entry name" value="VOMERONASAL 2, RECEPTOR 118-RELATED"/>
    <property type="match status" value="1"/>
</dbReference>
<dbReference type="AlphaFoldDB" id="A0A8C8U9Z4"/>
<dbReference type="Ensembl" id="ENSPEMT00000040793.1">
    <property type="protein sequence ID" value="ENSPEMP00000032101.1"/>
    <property type="gene ID" value="ENSPEMG00000029225.1"/>
</dbReference>
<evidence type="ECO:0000259" key="2">
    <source>
        <dbReference type="Pfam" id="PF07562"/>
    </source>
</evidence>
<reference evidence="4" key="1">
    <citation type="submission" date="2018-10" db="EMBL/GenBank/DDBJ databases">
        <title>Improved assembly of the deer mouse Peromyscus maniculatus genome.</title>
        <authorList>
            <person name="Lassance J.-M."/>
            <person name="Hoekstra H.E."/>
        </authorList>
    </citation>
    <scope>NUCLEOTIDE SEQUENCE [LARGE SCALE GENOMIC DNA]</scope>
</reference>
<dbReference type="GO" id="GO:0005886">
    <property type="term" value="C:plasma membrane"/>
    <property type="evidence" value="ECO:0007669"/>
    <property type="project" value="TreeGrafter"/>
</dbReference>
<dbReference type="InterPro" id="IPR000068">
    <property type="entry name" value="GPCR_3_Ca_sens_rcpt-rel"/>
</dbReference>
<reference evidence="3" key="3">
    <citation type="submission" date="2025-09" db="UniProtKB">
        <authorList>
            <consortium name="Ensembl"/>
        </authorList>
    </citation>
    <scope>IDENTIFICATION</scope>
</reference>
<evidence type="ECO:0000313" key="3">
    <source>
        <dbReference type="Ensembl" id="ENSPEMP00000032101.1"/>
    </source>
</evidence>
<dbReference type="FunFam" id="2.10.50.30:FF:000007">
    <property type="entry name" value="Vomeronasal 2, receptor 82"/>
    <property type="match status" value="1"/>
</dbReference>
<evidence type="ECO:0000256" key="1">
    <source>
        <dbReference type="ARBA" id="ARBA00022729"/>
    </source>
</evidence>
<evidence type="ECO:0000313" key="4">
    <source>
        <dbReference type="Proteomes" id="UP000694547"/>
    </source>
</evidence>
<dbReference type="InterPro" id="IPR004073">
    <property type="entry name" value="GPCR_3_vmron_rcpt_2"/>
</dbReference>
<name>A0A8C8U9Z4_PERMB</name>
<keyword evidence="4" id="KW-1185">Reference proteome</keyword>
<dbReference type="GeneTree" id="ENSGT00950000183069"/>
<dbReference type="Gene3D" id="2.10.50.30">
    <property type="entry name" value="GPCR, family 3, nine cysteines domain"/>
    <property type="match status" value="1"/>
</dbReference>
<dbReference type="GO" id="GO:0004930">
    <property type="term" value="F:G protein-coupled receptor activity"/>
    <property type="evidence" value="ECO:0007669"/>
    <property type="project" value="InterPro"/>
</dbReference>
<protein>
    <recommendedName>
        <fullName evidence="2">GPCR family 3 nine cysteines domain-containing protein</fullName>
    </recommendedName>
</protein>
<accession>A0A8C8U9Z4</accession>
<dbReference type="PRINTS" id="PR01535">
    <property type="entry name" value="VOMERONASL2R"/>
</dbReference>
<dbReference type="PANTHER" id="PTHR24061">
    <property type="entry name" value="CALCIUM-SENSING RECEPTOR-RELATED"/>
    <property type="match status" value="1"/>
</dbReference>